<keyword evidence="1" id="KW-1133">Transmembrane helix</keyword>
<dbReference type="AlphaFoldDB" id="A0A0E9RIK7"/>
<name>A0A0E9RIK7_ANGAN</name>
<accession>A0A0E9RIK7</accession>
<organism evidence="2">
    <name type="scientific">Anguilla anguilla</name>
    <name type="common">European freshwater eel</name>
    <name type="synonym">Muraena anguilla</name>
    <dbReference type="NCBI Taxonomy" id="7936"/>
    <lineage>
        <taxon>Eukaryota</taxon>
        <taxon>Metazoa</taxon>
        <taxon>Chordata</taxon>
        <taxon>Craniata</taxon>
        <taxon>Vertebrata</taxon>
        <taxon>Euteleostomi</taxon>
        <taxon>Actinopterygii</taxon>
        <taxon>Neopterygii</taxon>
        <taxon>Teleostei</taxon>
        <taxon>Anguilliformes</taxon>
        <taxon>Anguillidae</taxon>
        <taxon>Anguilla</taxon>
    </lineage>
</organism>
<keyword evidence="1" id="KW-0812">Transmembrane</keyword>
<reference evidence="2" key="2">
    <citation type="journal article" date="2015" name="Fish Shellfish Immunol.">
        <title>Early steps in the European eel (Anguilla anguilla)-Vibrio vulnificus interaction in the gills: Role of the RtxA13 toxin.</title>
        <authorList>
            <person name="Callol A."/>
            <person name="Pajuelo D."/>
            <person name="Ebbesson L."/>
            <person name="Teles M."/>
            <person name="MacKenzie S."/>
            <person name="Amaro C."/>
        </authorList>
    </citation>
    <scope>NUCLEOTIDE SEQUENCE</scope>
</reference>
<sequence length="108" mass="12191">MEQLQPLVCRRLRQGHGYRRPASHKSALEQPSFDPLSYKFCARLLPKLLSLLSFLRTILLFTLSFWGNILLLLCAMTITTIFTYLPLSVSSKTLLSQLLKPGIGNGLL</sequence>
<dbReference type="EMBL" id="GBXM01079591">
    <property type="protein sequence ID" value="JAH28986.1"/>
    <property type="molecule type" value="Transcribed_RNA"/>
</dbReference>
<keyword evidence="1" id="KW-0472">Membrane</keyword>
<feature type="transmembrane region" description="Helical" evidence="1">
    <location>
        <begin position="69"/>
        <end position="87"/>
    </location>
</feature>
<proteinExistence type="predicted"/>
<evidence type="ECO:0000256" key="1">
    <source>
        <dbReference type="SAM" id="Phobius"/>
    </source>
</evidence>
<reference evidence="2" key="1">
    <citation type="submission" date="2014-11" db="EMBL/GenBank/DDBJ databases">
        <authorList>
            <person name="Amaro Gonzalez C."/>
        </authorList>
    </citation>
    <scope>NUCLEOTIDE SEQUENCE</scope>
</reference>
<protein>
    <submittedName>
        <fullName evidence="2">Uncharacterized protein</fullName>
    </submittedName>
</protein>
<evidence type="ECO:0000313" key="2">
    <source>
        <dbReference type="EMBL" id="JAH28986.1"/>
    </source>
</evidence>